<accession>A0AAV9W4L9</accession>
<gene>
    <name evidence="2" type="ORF">TWF481_009726</name>
</gene>
<organism evidence="2 3">
    <name type="scientific">Arthrobotrys musiformis</name>
    <dbReference type="NCBI Taxonomy" id="47236"/>
    <lineage>
        <taxon>Eukaryota</taxon>
        <taxon>Fungi</taxon>
        <taxon>Dikarya</taxon>
        <taxon>Ascomycota</taxon>
        <taxon>Pezizomycotina</taxon>
        <taxon>Orbiliomycetes</taxon>
        <taxon>Orbiliales</taxon>
        <taxon>Orbiliaceae</taxon>
        <taxon>Arthrobotrys</taxon>
    </lineage>
</organism>
<comment type="caution">
    <text evidence="2">The sequence shown here is derived from an EMBL/GenBank/DDBJ whole genome shotgun (WGS) entry which is preliminary data.</text>
</comment>
<feature type="compositionally biased region" description="Acidic residues" evidence="1">
    <location>
        <begin position="334"/>
        <end position="350"/>
    </location>
</feature>
<feature type="compositionally biased region" description="Polar residues" evidence="1">
    <location>
        <begin position="406"/>
        <end position="432"/>
    </location>
</feature>
<dbReference type="AlphaFoldDB" id="A0AAV9W4L9"/>
<evidence type="ECO:0000256" key="1">
    <source>
        <dbReference type="SAM" id="MobiDB-lite"/>
    </source>
</evidence>
<keyword evidence="3" id="KW-1185">Reference proteome</keyword>
<dbReference type="Proteomes" id="UP001370758">
    <property type="component" value="Unassembled WGS sequence"/>
</dbReference>
<protein>
    <recommendedName>
        <fullName evidence="4">HNH nuclease domain-containing protein</fullName>
    </recommendedName>
</protein>
<reference evidence="2 3" key="1">
    <citation type="submission" date="2023-08" db="EMBL/GenBank/DDBJ databases">
        <authorList>
            <person name="Palmer J.M."/>
        </authorList>
    </citation>
    <scope>NUCLEOTIDE SEQUENCE [LARGE SCALE GENOMIC DNA]</scope>
    <source>
        <strain evidence="2 3">TWF481</strain>
    </source>
</reference>
<feature type="region of interest" description="Disordered" evidence="1">
    <location>
        <begin position="477"/>
        <end position="556"/>
    </location>
</feature>
<sequence length="556" mass="63172">MDLDSKAVMRFRVFIAHENFDAVSKGVSKHRATVIQDASYFQHPLKFQRHDRILVPLDNICYDCPVGINERTGEVGNLCLDRVTPAEGIQQFRIHGVFKEYGSTRPIIKTNANHHYVYHHNQQMHPSVHEEFPPAILYEPQWQYHYGDPFLLRPEFSSTNTTTEQRDHEGVRKINVFNLRTGEPLSVPLTKLRLHPNYKFKGSEIRSSQKGLGNSIAQFRSGQLLTVAVLGGRNVRLGGRTTSSLLFCLATGTGAASWVLENQLEPLDIEFMSFANHTSHWLISDMDDETQDGLDGLGFQDLSLQVVYANFRNSTNSNDSRANYRQERDKYEDSELEDAPYSEDESEDGDIQSRGRLSPNLSSSHGDGENPQLYRSRGNRVVLLQRTRQSSTSSEVHERRRAHLDPSSQGVLVDSTPIQSEGSNQRGRNVTSRPLHHISYPEEQPARALPGSRPSRLAPPPGHLNFLEERLFEEGSRFLGTDGRYSSRERDPRDSEPEHAREESPYGGDHDALRYGEALTYMRARSNSHEATDREHSNSRYSRNHPRRSPPIGDGY</sequence>
<evidence type="ECO:0000313" key="2">
    <source>
        <dbReference type="EMBL" id="KAK6501907.1"/>
    </source>
</evidence>
<feature type="compositionally biased region" description="Basic and acidic residues" evidence="1">
    <location>
        <begin position="485"/>
        <end position="514"/>
    </location>
</feature>
<evidence type="ECO:0008006" key="4">
    <source>
        <dbReference type="Google" id="ProtNLM"/>
    </source>
</evidence>
<evidence type="ECO:0000313" key="3">
    <source>
        <dbReference type="Proteomes" id="UP001370758"/>
    </source>
</evidence>
<feature type="compositionally biased region" description="Basic and acidic residues" evidence="1">
    <location>
        <begin position="527"/>
        <end position="538"/>
    </location>
</feature>
<dbReference type="EMBL" id="JAVHJL010000006">
    <property type="protein sequence ID" value="KAK6501907.1"/>
    <property type="molecule type" value="Genomic_DNA"/>
</dbReference>
<name>A0AAV9W4L9_9PEZI</name>
<feature type="region of interest" description="Disordered" evidence="1">
    <location>
        <begin position="315"/>
        <end position="463"/>
    </location>
</feature>
<proteinExistence type="predicted"/>
<feature type="compositionally biased region" description="Basic and acidic residues" evidence="1">
    <location>
        <begin position="322"/>
        <end position="333"/>
    </location>
</feature>